<reference evidence="2 3" key="2">
    <citation type="submission" date="2019-11" db="EMBL/GenBank/DDBJ databases">
        <title>A de novo genome assembly of a pear dwarfing rootstock.</title>
        <authorList>
            <person name="Wang F."/>
            <person name="Wang J."/>
            <person name="Li S."/>
            <person name="Zhang Y."/>
            <person name="Fang M."/>
            <person name="Ma L."/>
            <person name="Zhao Y."/>
            <person name="Jiang S."/>
        </authorList>
    </citation>
    <scope>NUCLEOTIDE SEQUENCE [LARGE SCALE GENOMIC DNA]</scope>
    <source>
        <strain evidence="2">S2</strain>
        <tissue evidence="2">Leaf</tissue>
    </source>
</reference>
<sequence length="234" mass="26198">MAINYGPNTLDYVMSNLISNRRAASRVNQTPSPTDSVAATSPPDMSTTSVSSVLPFSPTVSSTSLTSLVMHPLLSTRWTHRRSQSSEEVEQSGKVSSVHVKGGPCRLLNTSKSTRTTTEKITITWDTRHRDVATKEQHSALVSDIGSVIRNHCPLLWDDLHKHYEKYNGPEEKMKANSINRSKKKLLHHSTTFLRHKMSDVTSFVWRPLCHPTFPAIIFALARRLSLRCPSSYA</sequence>
<keyword evidence="3" id="KW-1185">Reference proteome</keyword>
<comment type="caution">
    <text evidence="2">The sequence shown here is derived from an EMBL/GenBank/DDBJ whole genome shotgun (WGS) entry which is preliminary data.</text>
</comment>
<evidence type="ECO:0000313" key="2">
    <source>
        <dbReference type="EMBL" id="KAB2604662.1"/>
    </source>
</evidence>
<reference evidence="2 3" key="1">
    <citation type="submission" date="2019-09" db="EMBL/GenBank/DDBJ databases">
        <authorList>
            <person name="Ou C."/>
        </authorList>
    </citation>
    <scope>NUCLEOTIDE SEQUENCE [LARGE SCALE GENOMIC DNA]</scope>
    <source>
        <strain evidence="2">S2</strain>
        <tissue evidence="2">Leaf</tissue>
    </source>
</reference>
<dbReference type="EMBL" id="SMOL01000597">
    <property type="protein sequence ID" value="KAB2604662.1"/>
    <property type="molecule type" value="Genomic_DNA"/>
</dbReference>
<feature type="region of interest" description="Disordered" evidence="1">
    <location>
        <begin position="24"/>
        <end position="53"/>
    </location>
</feature>
<dbReference type="AlphaFoldDB" id="A0A5N5FTZ5"/>
<feature type="compositionally biased region" description="Polar residues" evidence="1">
    <location>
        <begin position="26"/>
        <end position="45"/>
    </location>
</feature>
<feature type="region of interest" description="Disordered" evidence="1">
    <location>
        <begin position="79"/>
        <end position="110"/>
    </location>
</feature>
<organism evidence="2 3">
    <name type="scientific">Pyrus ussuriensis x Pyrus communis</name>
    <dbReference type="NCBI Taxonomy" id="2448454"/>
    <lineage>
        <taxon>Eukaryota</taxon>
        <taxon>Viridiplantae</taxon>
        <taxon>Streptophyta</taxon>
        <taxon>Embryophyta</taxon>
        <taxon>Tracheophyta</taxon>
        <taxon>Spermatophyta</taxon>
        <taxon>Magnoliopsida</taxon>
        <taxon>eudicotyledons</taxon>
        <taxon>Gunneridae</taxon>
        <taxon>Pentapetalae</taxon>
        <taxon>rosids</taxon>
        <taxon>fabids</taxon>
        <taxon>Rosales</taxon>
        <taxon>Rosaceae</taxon>
        <taxon>Amygdaloideae</taxon>
        <taxon>Maleae</taxon>
        <taxon>Pyrus</taxon>
    </lineage>
</organism>
<dbReference type="Proteomes" id="UP000327157">
    <property type="component" value="Unassembled WGS sequence"/>
</dbReference>
<name>A0A5N5FTZ5_9ROSA</name>
<protein>
    <submittedName>
        <fullName evidence="2">Uncharacterized protein</fullName>
    </submittedName>
</protein>
<proteinExistence type="predicted"/>
<evidence type="ECO:0000313" key="3">
    <source>
        <dbReference type="Proteomes" id="UP000327157"/>
    </source>
</evidence>
<accession>A0A5N5FTZ5</accession>
<gene>
    <name evidence="2" type="ORF">D8674_037982</name>
</gene>
<evidence type="ECO:0000256" key="1">
    <source>
        <dbReference type="SAM" id="MobiDB-lite"/>
    </source>
</evidence>